<dbReference type="EMBL" id="KN832018">
    <property type="protein sequence ID" value="KIN98203.1"/>
    <property type="molecule type" value="Genomic_DNA"/>
</dbReference>
<name>A0A0C3NSE6_PISTI</name>
<protein>
    <submittedName>
        <fullName evidence="1">Uncharacterized protein</fullName>
    </submittedName>
</protein>
<evidence type="ECO:0000313" key="2">
    <source>
        <dbReference type="Proteomes" id="UP000054217"/>
    </source>
</evidence>
<evidence type="ECO:0000313" key="1">
    <source>
        <dbReference type="EMBL" id="KIN98203.1"/>
    </source>
</evidence>
<dbReference type="AlphaFoldDB" id="A0A0C3NSE6"/>
<proteinExistence type="predicted"/>
<dbReference type="InParanoid" id="A0A0C3NSE6"/>
<feature type="non-terminal residue" evidence="1">
    <location>
        <position position="1"/>
    </location>
</feature>
<organism evidence="1 2">
    <name type="scientific">Pisolithus tinctorius Marx 270</name>
    <dbReference type="NCBI Taxonomy" id="870435"/>
    <lineage>
        <taxon>Eukaryota</taxon>
        <taxon>Fungi</taxon>
        <taxon>Dikarya</taxon>
        <taxon>Basidiomycota</taxon>
        <taxon>Agaricomycotina</taxon>
        <taxon>Agaricomycetes</taxon>
        <taxon>Agaricomycetidae</taxon>
        <taxon>Boletales</taxon>
        <taxon>Sclerodermatineae</taxon>
        <taxon>Pisolithaceae</taxon>
        <taxon>Pisolithus</taxon>
    </lineage>
</organism>
<sequence length="88" mass="10012">TRQELPEKLTSKAHNSRMLLDLNGSVGEVLSGVPSFCFFLSGLPGFDFRAPWKETQHSPFRSDAHKLLPRGWCGRIRSCKNTFFKSKE</sequence>
<reference evidence="1 2" key="1">
    <citation type="submission" date="2014-04" db="EMBL/GenBank/DDBJ databases">
        <authorList>
            <consortium name="DOE Joint Genome Institute"/>
            <person name="Kuo A."/>
            <person name="Kohler A."/>
            <person name="Costa M.D."/>
            <person name="Nagy L.G."/>
            <person name="Floudas D."/>
            <person name="Copeland A."/>
            <person name="Barry K.W."/>
            <person name="Cichocki N."/>
            <person name="Veneault-Fourrey C."/>
            <person name="LaButti K."/>
            <person name="Lindquist E.A."/>
            <person name="Lipzen A."/>
            <person name="Lundell T."/>
            <person name="Morin E."/>
            <person name="Murat C."/>
            <person name="Sun H."/>
            <person name="Tunlid A."/>
            <person name="Henrissat B."/>
            <person name="Grigoriev I.V."/>
            <person name="Hibbett D.S."/>
            <person name="Martin F."/>
            <person name="Nordberg H.P."/>
            <person name="Cantor M.N."/>
            <person name="Hua S.X."/>
        </authorList>
    </citation>
    <scope>NUCLEOTIDE SEQUENCE [LARGE SCALE GENOMIC DNA]</scope>
    <source>
        <strain evidence="1 2">Marx 270</strain>
    </source>
</reference>
<accession>A0A0C3NSE6</accession>
<gene>
    <name evidence="1" type="ORF">M404DRAFT_1005567</name>
</gene>
<dbReference type="HOGENOM" id="CLU_2475044_0_0_1"/>
<keyword evidence="2" id="KW-1185">Reference proteome</keyword>
<reference evidence="2" key="2">
    <citation type="submission" date="2015-01" db="EMBL/GenBank/DDBJ databases">
        <title>Evolutionary Origins and Diversification of the Mycorrhizal Mutualists.</title>
        <authorList>
            <consortium name="DOE Joint Genome Institute"/>
            <consortium name="Mycorrhizal Genomics Consortium"/>
            <person name="Kohler A."/>
            <person name="Kuo A."/>
            <person name="Nagy L.G."/>
            <person name="Floudas D."/>
            <person name="Copeland A."/>
            <person name="Barry K.W."/>
            <person name="Cichocki N."/>
            <person name="Veneault-Fourrey C."/>
            <person name="LaButti K."/>
            <person name="Lindquist E.A."/>
            <person name="Lipzen A."/>
            <person name="Lundell T."/>
            <person name="Morin E."/>
            <person name="Murat C."/>
            <person name="Riley R."/>
            <person name="Ohm R."/>
            <person name="Sun H."/>
            <person name="Tunlid A."/>
            <person name="Henrissat B."/>
            <person name="Grigoriev I.V."/>
            <person name="Hibbett D.S."/>
            <person name="Martin F."/>
        </authorList>
    </citation>
    <scope>NUCLEOTIDE SEQUENCE [LARGE SCALE GENOMIC DNA]</scope>
    <source>
        <strain evidence="2">Marx 270</strain>
    </source>
</reference>
<dbReference type="Proteomes" id="UP000054217">
    <property type="component" value="Unassembled WGS sequence"/>
</dbReference>